<protein>
    <submittedName>
        <fullName evidence="2">Putative secreted protein</fullName>
    </submittedName>
</protein>
<accession>A0A2M4DL80</accession>
<dbReference type="EMBL" id="GGFL01014129">
    <property type="protein sequence ID" value="MBW78307.1"/>
    <property type="molecule type" value="Transcribed_RNA"/>
</dbReference>
<reference evidence="2" key="1">
    <citation type="submission" date="2018-01" db="EMBL/GenBank/DDBJ databases">
        <title>An insight into the sialome of Amazonian anophelines.</title>
        <authorList>
            <person name="Ribeiro J.M."/>
            <person name="Scarpassa V."/>
            <person name="Calvo E."/>
        </authorList>
    </citation>
    <scope>NUCLEOTIDE SEQUENCE</scope>
</reference>
<organism evidence="2">
    <name type="scientific">Anopheles darlingi</name>
    <name type="common">Mosquito</name>
    <dbReference type="NCBI Taxonomy" id="43151"/>
    <lineage>
        <taxon>Eukaryota</taxon>
        <taxon>Metazoa</taxon>
        <taxon>Ecdysozoa</taxon>
        <taxon>Arthropoda</taxon>
        <taxon>Hexapoda</taxon>
        <taxon>Insecta</taxon>
        <taxon>Pterygota</taxon>
        <taxon>Neoptera</taxon>
        <taxon>Endopterygota</taxon>
        <taxon>Diptera</taxon>
        <taxon>Nematocera</taxon>
        <taxon>Culicoidea</taxon>
        <taxon>Culicidae</taxon>
        <taxon>Anophelinae</taxon>
        <taxon>Anopheles</taxon>
    </lineage>
</organism>
<evidence type="ECO:0000256" key="1">
    <source>
        <dbReference type="SAM" id="SignalP"/>
    </source>
</evidence>
<keyword evidence="1" id="KW-0732">Signal</keyword>
<proteinExistence type="predicted"/>
<feature type="chain" id="PRO_5014766515" evidence="1">
    <location>
        <begin position="20"/>
        <end position="87"/>
    </location>
</feature>
<feature type="signal peptide" evidence="1">
    <location>
        <begin position="1"/>
        <end position="19"/>
    </location>
</feature>
<evidence type="ECO:0000313" key="2">
    <source>
        <dbReference type="EMBL" id="MBW78307.1"/>
    </source>
</evidence>
<name>A0A2M4DL80_ANODA</name>
<dbReference type="AlphaFoldDB" id="A0A2M4DL80"/>
<sequence>MVLSFRLFALYFLHCSCIAFIFSSTPSAMPIVPFATVACRRSRIFTIFVRAASRSMISSKWPLLVTMVVAARAAAERRSKPNPTKTS</sequence>